<dbReference type="SUPFAM" id="SSF54695">
    <property type="entry name" value="POZ domain"/>
    <property type="match status" value="1"/>
</dbReference>
<dbReference type="PANTHER" id="PTHR45682">
    <property type="entry name" value="AGAP008228-PA"/>
    <property type="match status" value="1"/>
</dbReference>
<dbReference type="GO" id="GO:0033549">
    <property type="term" value="F:MAP kinase phosphatase activity"/>
    <property type="evidence" value="ECO:0007669"/>
    <property type="project" value="TreeGrafter"/>
</dbReference>
<keyword evidence="1" id="KW-0560">Oxidoreductase</keyword>
<dbReference type="Pfam" id="PF16117">
    <property type="entry name" value="DUF4833"/>
    <property type="match status" value="1"/>
</dbReference>
<evidence type="ECO:0000313" key="6">
    <source>
        <dbReference type="Proteomes" id="UP000591131"/>
    </source>
</evidence>
<dbReference type="InterPro" id="IPR013584">
    <property type="entry name" value="RAP"/>
</dbReference>
<dbReference type="Proteomes" id="UP000591131">
    <property type="component" value="Unassembled WGS sequence"/>
</dbReference>
<dbReference type="InterPro" id="IPR029021">
    <property type="entry name" value="Prot-tyrosine_phosphatase-like"/>
</dbReference>
<dbReference type="EMBL" id="JAAPAO010000020">
    <property type="protein sequence ID" value="KAF4677131.1"/>
    <property type="molecule type" value="Genomic_DNA"/>
</dbReference>
<reference evidence="5 6" key="1">
    <citation type="submission" date="2020-04" db="EMBL/GenBank/DDBJ databases">
        <title>Perkinsus chesapeaki whole genome sequence.</title>
        <authorList>
            <person name="Bogema D.R."/>
        </authorList>
    </citation>
    <scope>NUCLEOTIDE SEQUENCE [LARGE SCALE GENOMIC DNA]</scope>
    <source>
        <strain evidence="5">ATCC PRA-425</strain>
    </source>
</reference>
<accession>A0A7J6N247</accession>
<sequence>MLARAISASVHHCIRPLSTAAISSCFRKGSALPEPVKPIRIRGRSGIPMSEDKTFPEYMACATPGSPLVLTPIIEGHEDMDLDDWAKAAKAEIEHHLTKYGAIYFTSIPDLKTPQDLATLMRSTKLSDVVRTASDEPPEYAIEPHSEYHTAGLPHKIALFAHGEVPTYGGEWMVADTRRIMEELNKAVVKKFDELGACYRVFYESKDNSVVGYNNWQTNISYDKEKVEEYLKIRGYDWKWNADDSLEYWKVYPAIVPHPVTGERCWFNQIHAQHKSFYYSHPRFRDMPRDSNRFPVNTTYGDGTEIEPERLSRTGASSSIMFGKLRRPPIPEPLGNSTGVRLRVPPTQYANDVGRFTRTDSRDHYQDIGLMNTLQLETFIGDLGHRQKREKDGMKVFKEWSRVLARMKELGPAVSAVSTVRLVKHLSVGSRDLPPVEELIQALEACLLCQDHLEYSQQWFSLGTVSRFSLHLAKLCSSSSSYSKDDRKRLLRCSTVDRIGHIIEVKIREHMSTARGDKVVLKPRVVSKLCLAMALLERYSDMEAWRGLMLVITSCVRDMDQEHVQHCSYAIYRLLSQMIDGSSGVVDKMIAEEGVEVNAKLANQARALLPMAKHPRNLINILVAFLRWSIVGQTRDVQLLVDASRRIIAAAGDDLDSIFAECSAMDILRVSTVLLPHEELGELMKSLLRKAWQQAVERGPRPPDSAVRKAESILEMNCGITMHAVSEGVDVSCLASFELTCCGVGICSSVLVLLMDRRRAVRKRVEYLCKVIRRSSKDIRKDKKGEETSITATLDVETFLKGLNELEPFSATEVYCSDSGCKVYVGGLDDACQFEDLKQRNVGTVINCAGAQCALARLQADVIGGSNPYKGIRFDGGCYREKLGAYVEYLSIAAEDATRYPIDKHFKEVSECLDKVMSVGEHSVLIHCMQGYNRSCALLCSWLCGGLNGPRLSLCEAVELIASRREYVLSNRGFLAKLVEAYWPPDDIEIKSSIGPCVNLYEQISEAPLNLIGEVKECVAADPATTDGPSIVKLVIVEDMSVLKVFEPAPDATGFDPSKPVSLHNMIPAPHDSPALISRQQKLYDQEAMVFIITRNKNDNTVCYRAKFSSPGVLNKDEPIEAYWMDFVKYKDPEMNEQKCRSDLIWIEKKMAYGISATPTDKANRYKLHLVALPSRDVYLVVDKDGRPRAETEYKGKTVYLLRIYVEAKENMIGVPTVRWVNVHCLDPETGREFFYMAIGRLHHPSGMTTRSSSPAVPRGGYRVVEVSGRPFAIEASWLRPYESSKLYDTIFNQPADESGVVDIVSDTVLFGIVVDWLRTGMVQVPPEIREEDVEAEFEWFRFLGLPYPPSTSVCREPLDLETMRYALKDMVQRATDEADAYCKENNEVDSELVVLVIVREVVERAVTTSHWVGISMADLPKRLWEVLHSVTPEASEVIADRISDTLSTDYGLKVKSVKLDFRPFEEVPEASSQCDCCGCEVGDDSNWNETPSADEEEAVRSRDRCDRRSIEAYQRDRFNVTAPFEETMDCAPRLGRGGIFHARIRTTEAFMLRAVKYEARLKQYAINKHNRRFRSWAQQRVRQYRLATVIWDEGDIQAVTVTTDPGLMDAPYLAAAIQKAASLRKHDVKLWRGFTVRLMEILDQIPPEHIGYVLWGYGKALYLPPNAKEVYLKLFDRVRELLPQLSSHAIMATLWAMKRVQIQPVVIYHSPQHKSDLMEFAKHVMERRDSIRPTDFCKIANCLAFFGTGKHNSGFRKQFSEVAQSKYDEELFAQGFRAVVSPIAIYNLWNDSMRGYVLERRIQQTARPNHLHAAYLSAVICRVHHSKVWFDLSVPCRQFYTRLSMRHIPYGNIKPSPLHQDVSNHLAELQVTHRNSFRWGPFAIDIGIESNEVHGTEDFGDDRKKCIFIDGPSQFYFGTNEYLESVKMYHSTLSSLGWMVYRVHWSEWAKTYDIEGGGKEDRLNILKKIIDSDTASGNIDTVIDRAFSLSILSKNLLGHCHSCLGTYAAREREASSHFALRQDLRICNRSLCVAVSVAMQMIVSSQTPSSMERPEILTDETLRGLSRWLKAQMAEKASKPVQDIDFAL</sequence>
<dbReference type="InterPro" id="IPR011333">
    <property type="entry name" value="SKP1/BTB/POZ_sf"/>
</dbReference>
<dbReference type="PROSITE" id="PS50056">
    <property type="entry name" value="TYR_PHOSPHATASE_2"/>
    <property type="match status" value="1"/>
</dbReference>
<evidence type="ECO:0000259" key="3">
    <source>
        <dbReference type="PROSITE" id="PS50056"/>
    </source>
</evidence>
<dbReference type="InterPro" id="IPR020405">
    <property type="entry name" value="Atypical_DUSP_subfamA"/>
</dbReference>
<dbReference type="PROSITE" id="PS51286">
    <property type="entry name" value="RAP"/>
    <property type="match status" value="1"/>
</dbReference>
<dbReference type="Gene3D" id="3.30.710.10">
    <property type="entry name" value="Potassium Channel Kv1.1, Chain A"/>
    <property type="match status" value="1"/>
</dbReference>
<dbReference type="InterPro" id="IPR000340">
    <property type="entry name" value="Dual-sp_phosphatase_cat-dom"/>
</dbReference>
<feature type="domain" description="RAP" evidence="4">
    <location>
        <begin position="1906"/>
        <end position="1969"/>
    </location>
</feature>
<dbReference type="InterPro" id="IPR003819">
    <property type="entry name" value="TauD/TfdA-like"/>
</dbReference>
<dbReference type="PANTHER" id="PTHR45682:SF5">
    <property type="entry name" value="DUAL SPECIFICITY PROTEIN PHOSPHATASE"/>
    <property type="match status" value="1"/>
</dbReference>
<dbReference type="CDD" id="cd14498">
    <property type="entry name" value="DSP"/>
    <property type="match status" value="1"/>
</dbReference>
<name>A0A7J6N247_PERCH</name>
<organism evidence="5 6">
    <name type="scientific">Perkinsus chesapeaki</name>
    <name type="common">Clam parasite</name>
    <name type="synonym">Perkinsus andrewsi</name>
    <dbReference type="NCBI Taxonomy" id="330153"/>
    <lineage>
        <taxon>Eukaryota</taxon>
        <taxon>Sar</taxon>
        <taxon>Alveolata</taxon>
        <taxon>Perkinsozoa</taxon>
        <taxon>Perkinsea</taxon>
        <taxon>Perkinsida</taxon>
        <taxon>Perkinsidae</taxon>
        <taxon>Perkinsus</taxon>
    </lineage>
</organism>
<dbReference type="SUPFAM" id="SSF52799">
    <property type="entry name" value="(Phosphotyrosine protein) phosphatases II"/>
    <property type="match status" value="1"/>
</dbReference>
<dbReference type="GO" id="GO:0043409">
    <property type="term" value="P:negative regulation of MAPK cascade"/>
    <property type="evidence" value="ECO:0007669"/>
    <property type="project" value="TreeGrafter"/>
</dbReference>
<dbReference type="InterPro" id="IPR042098">
    <property type="entry name" value="TauD-like_sf"/>
</dbReference>
<dbReference type="Pfam" id="PF02668">
    <property type="entry name" value="TauD"/>
    <property type="match status" value="1"/>
</dbReference>
<dbReference type="Gene3D" id="3.60.130.10">
    <property type="entry name" value="Clavaminate synthase-like"/>
    <property type="match status" value="1"/>
</dbReference>
<dbReference type="GO" id="GO:0016491">
    <property type="term" value="F:oxidoreductase activity"/>
    <property type="evidence" value="ECO:0007669"/>
    <property type="project" value="UniProtKB-KW"/>
</dbReference>
<feature type="domain" description="Tyrosine specific protein phosphatases" evidence="3">
    <location>
        <begin position="903"/>
        <end position="971"/>
    </location>
</feature>
<dbReference type="Pfam" id="PF08373">
    <property type="entry name" value="RAP"/>
    <property type="match status" value="1"/>
</dbReference>
<dbReference type="OrthoDB" id="1608002at2759"/>
<dbReference type="InterPro" id="IPR000387">
    <property type="entry name" value="Tyr_Pase_dom"/>
</dbReference>
<keyword evidence="6" id="KW-1185">Reference proteome</keyword>
<feature type="active site" description="Phosphocysteine intermediate" evidence="2">
    <location>
        <position position="928"/>
    </location>
</feature>
<evidence type="ECO:0000259" key="4">
    <source>
        <dbReference type="PROSITE" id="PS51286"/>
    </source>
</evidence>
<proteinExistence type="predicted"/>
<dbReference type="GO" id="GO:0008138">
    <property type="term" value="F:protein tyrosine/serine/threonine phosphatase activity"/>
    <property type="evidence" value="ECO:0007669"/>
    <property type="project" value="InterPro"/>
</dbReference>
<dbReference type="SUPFAM" id="SSF51197">
    <property type="entry name" value="Clavaminate synthase-like"/>
    <property type="match status" value="1"/>
</dbReference>
<gene>
    <name evidence="5" type="ORF">FOL47_003319</name>
</gene>
<evidence type="ECO:0000256" key="2">
    <source>
        <dbReference type="PIRSR" id="PIRSR620405-1"/>
    </source>
</evidence>
<protein>
    <submittedName>
        <fullName evidence="5">Uncharacterized protein</fullName>
    </submittedName>
</protein>
<dbReference type="GO" id="GO:0005737">
    <property type="term" value="C:cytoplasm"/>
    <property type="evidence" value="ECO:0007669"/>
    <property type="project" value="TreeGrafter"/>
</dbReference>
<evidence type="ECO:0000313" key="5">
    <source>
        <dbReference type="EMBL" id="KAF4677131.1"/>
    </source>
</evidence>
<dbReference type="SMART" id="SM00952">
    <property type="entry name" value="RAP"/>
    <property type="match status" value="1"/>
</dbReference>
<dbReference type="Pfam" id="PF00782">
    <property type="entry name" value="DSPc"/>
    <property type="match status" value="1"/>
</dbReference>
<dbReference type="InterPro" id="IPR032269">
    <property type="entry name" value="DUF4833"/>
</dbReference>
<evidence type="ECO:0000256" key="1">
    <source>
        <dbReference type="ARBA" id="ARBA00023002"/>
    </source>
</evidence>
<dbReference type="Gene3D" id="3.90.190.10">
    <property type="entry name" value="Protein tyrosine phosphatase superfamily"/>
    <property type="match status" value="1"/>
</dbReference>
<comment type="caution">
    <text evidence="5">The sequence shown here is derived from an EMBL/GenBank/DDBJ whole genome shotgun (WGS) entry which is preliminary data.</text>
</comment>